<reference evidence="2" key="1">
    <citation type="submission" date="2017-09" db="EMBL/GenBank/DDBJ databases">
        <title>Depth-based differentiation of microbial function through sediment-hosted aquifers and enrichment of novel symbionts in the deep terrestrial subsurface.</title>
        <authorList>
            <person name="Probst A.J."/>
            <person name="Ladd B."/>
            <person name="Jarett J.K."/>
            <person name="Geller-Mcgrath D.E."/>
            <person name="Sieber C.M.K."/>
            <person name="Emerson J.B."/>
            <person name="Anantharaman K."/>
            <person name="Thomas B.C."/>
            <person name="Malmstrom R."/>
            <person name="Stieglmeier M."/>
            <person name="Klingl A."/>
            <person name="Woyke T."/>
            <person name="Ryan C.M."/>
            <person name="Banfield J.F."/>
        </authorList>
    </citation>
    <scope>NUCLEOTIDE SEQUENCE [LARGE SCALE GENOMIC DNA]</scope>
</reference>
<organism evidence="1 2">
    <name type="scientific">Candidatus Dojkabacteria bacterium CG_4_10_14_0_2_um_filter_Dojkabacteria_WS6_41_15</name>
    <dbReference type="NCBI Taxonomy" id="2014249"/>
    <lineage>
        <taxon>Bacteria</taxon>
        <taxon>Candidatus Dojkabacteria</taxon>
    </lineage>
</organism>
<accession>A0A2M7W364</accession>
<gene>
    <name evidence="1" type="ORF">COX64_00230</name>
</gene>
<dbReference type="AlphaFoldDB" id="A0A2M7W364"/>
<evidence type="ECO:0000313" key="1">
    <source>
        <dbReference type="EMBL" id="PJA15810.1"/>
    </source>
</evidence>
<dbReference type="Proteomes" id="UP000228952">
    <property type="component" value="Unassembled WGS sequence"/>
</dbReference>
<dbReference type="EMBL" id="PFQB01000008">
    <property type="protein sequence ID" value="PJA15810.1"/>
    <property type="molecule type" value="Genomic_DNA"/>
</dbReference>
<protein>
    <submittedName>
        <fullName evidence="1">Uncharacterized protein</fullName>
    </submittedName>
</protein>
<sequence>MREYISGLFLVLDSRKYTDDIAFLAMSPYEGQQTIVVKGGNRETSQRGRALDIGNALKARLYKRHHYYLTESEIVESFSFLKSDLTSIVLFQILIAILKHTYYLPERKFFFSVYQSLLEMNEAKDVERAQLGLFLLSMKILSFYDIVDFPLSCQICNTNIYQGNFNFMGFYCTEHKAKEGTDFSLFTNVERIEFLKTMLHEFLNINVTFNPEKEFASV</sequence>
<evidence type="ECO:0000313" key="2">
    <source>
        <dbReference type="Proteomes" id="UP000228952"/>
    </source>
</evidence>
<proteinExistence type="predicted"/>
<comment type="caution">
    <text evidence="1">The sequence shown here is derived from an EMBL/GenBank/DDBJ whole genome shotgun (WGS) entry which is preliminary data.</text>
</comment>
<name>A0A2M7W364_9BACT</name>